<organism evidence="1 2">
    <name type="scientific">Dreissena polymorpha</name>
    <name type="common">Zebra mussel</name>
    <name type="synonym">Mytilus polymorpha</name>
    <dbReference type="NCBI Taxonomy" id="45954"/>
    <lineage>
        <taxon>Eukaryota</taxon>
        <taxon>Metazoa</taxon>
        <taxon>Spiralia</taxon>
        <taxon>Lophotrochozoa</taxon>
        <taxon>Mollusca</taxon>
        <taxon>Bivalvia</taxon>
        <taxon>Autobranchia</taxon>
        <taxon>Heteroconchia</taxon>
        <taxon>Euheterodonta</taxon>
        <taxon>Imparidentia</taxon>
        <taxon>Neoheterodontei</taxon>
        <taxon>Myida</taxon>
        <taxon>Dreissenoidea</taxon>
        <taxon>Dreissenidae</taxon>
        <taxon>Dreissena</taxon>
    </lineage>
</organism>
<evidence type="ECO:0000313" key="1">
    <source>
        <dbReference type="EMBL" id="KAH3755618.1"/>
    </source>
</evidence>
<comment type="caution">
    <text evidence="1">The sequence shown here is derived from an EMBL/GenBank/DDBJ whole genome shotgun (WGS) entry which is preliminary data.</text>
</comment>
<dbReference type="EMBL" id="JAIWYP010000010">
    <property type="protein sequence ID" value="KAH3755618.1"/>
    <property type="molecule type" value="Genomic_DNA"/>
</dbReference>
<reference evidence="1" key="1">
    <citation type="journal article" date="2019" name="bioRxiv">
        <title>The Genome of the Zebra Mussel, Dreissena polymorpha: A Resource for Invasive Species Research.</title>
        <authorList>
            <person name="McCartney M.A."/>
            <person name="Auch B."/>
            <person name="Kono T."/>
            <person name="Mallez S."/>
            <person name="Zhang Y."/>
            <person name="Obille A."/>
            <person name="Becker A."/>
            <person name="Abrahante J.E."/>
            <person name="Garbe J."/>
            <person name="Badalamenti J.P."/>
            <person name="Herman A."/>
            <person name="Mangelson H."/>
            <person name="Liachko I."/>
            <person name="Sullivan S."/>
            <person name="Sone E.D."/>
            <person name="Koren S."/>
            <person name="Silverstein K.A.T."/>
            <person name="Beckman K.B."/>
            <person name="Gohl D.M."/>
        </authorList>
    </citation>
    <scope>NUCLEOTIDE SEQUENCE</scope>
    <source>
        <strain evidence="1">Duluth1</strain>
        <tissue evidence="1">Whole animal</tissue>
    </source>
</reference>
<name>A0A9D4ID78_DREPO</name>
<dbReference type="Proteomes" id="UP000828390">
    <property type="component" value="Unassembled WGS sequence"/>
</dbReference>
<gene>
    <name evidence="1" type="ORF">DPMN_190316</name>
</gene>
<accession>A0A9D4ID78</accession>
<reference evidence="1" key="2">
    <citation type="submission" date="2020-11" db="EMBL/GenBank/DDBJ databases">
        <authorList>
            <person name="McCartney M.A."/>
            <person name="Auch B."/>
            <person name="Kono T."/>
            <person name="Mallez S."/>
            <person name="Becker A."/>
            <person name="Gohl D.M."/>
            <person name="Silverstein K.A.T."/>
            <person name="Koren S."/>
            <person name="Bechman K.B."/>
            <person name="Herman A."/>
            <person name="Abrahante J.E."/>
            <person name="Garbe J."/>
        </authorList>
    </citation>
    <scope>NUCLEOTIDE SEQUENCE</scope>
    <source>
        <strain evidence="1">Duluth1</strain>
        <tissue evidence="1">Whole animal</tissue>
    </source>
</reference>
<dbReference type="AlphaFoldDB" id="A0A9D4ID78"/>
<protein>
    <submittedName>
        <fullName evidence="1">Uncharacterized protein</fullName>
    </submittedName>
</protein>
<proteinExistence type="predicted"/>
<evidence type="ECO:0000313" key="2">
    <source>
        <dbReference type="Proteomes" id="UP000828390"/>
    </source>
</evidence>
<sequence length="65" mass="7607">MQKKPADAKRWLTYLETFGSGVTNVALEGNVYVTSLQRYDETFWYRIVLYATLWQRPEMVADIAT</sequence>
<keyword evidence="2" id="KW-1185">Reference proteome</keyword>